<dbReference type="AlphaFoldDB" id="A0A839JZR5"/>
<organism evidence="3 4">
    <name type="scientific">Variimorphobacter saccharofermentans</name>
    <dbReference type="NCBI Taxonomy" id="2755051"/>
    <lineage>
        <taxon>Bacteria</taxon>
        <taxon>Bacillati</taxon>
        <taxon>Bacillota</taxon>
        <taxon>Clostridia</taxon>
        <taxon>Lachnospirales</taxon>
        <taxon>Lachnospiraceae</taxon>
        <taxon>Variimorphobacter</taxon>
    </lineage>
</organism>
<dbReference type="EMBL" id="JACEGA010000001">
    <property type="protein sequence ID" value="MBB2183173.1"/>
    <property type="molecule type" value="Genomic_DNA"/>
</dbReference>
<dbReference type="Pfam" id="PF01992">
    <property type="entry name" value="vATP-synt_AC39"/>
    <property type="match status" value="1"/>
</dbReference>
<dbReference type="InterPro" id="IPR036079">
    <property type="entry name" value="ATPase_csu/dsu_sf"/>
</dbReference>
<reference evidence="3 4" key="1">
    <citation type="submission" date="2020-07" db="EMBL/GenBank/DDBJ databases">
        <title>Characterization and genome sequencing of isolate MD1, a novel member within the family Lachnospiraceae.</title>
        <authorList>
            <person name="Rettenmaier R."/>
            <person name="Di Bello L."/>
            <person name="Zinser C."/>
            <person name="Scheitz K."/>
            <person name="Liebl W."/>
            <person name="Zverlov V."/>
        </authorList>
    </citation>
    <scope>NUCLEOTIDE SEQUENCE [LARGE SCALE GENOMIC DNA]</scope>
    <source>
        <strain evidence="3 4">MD1</strain>
    </source>
</reference>
<dbReference type="PANTHER" id="PTHR38682:SF1">
    <property type="entry name" value="V-TYPE ATP SYNTHASE SUBUNIT C"/>
    <property type="match status" value="1"/>
</dbReference>
<keyword evidence="2" id="KW-0406">Ion transport</keyword>
<keyword evidence="4" id="KW-1185">Reference proteome</keyword>
<dbReference type="GO" id="GO:0046961">
    <property type="term" value="F:proton-transporting ATPase activity, rotational mechanism"/>
    <property type="evidence" value="ECO:0007669"/>
    <property type="project" value="InterPro"/>
</dbReference>
<dbReference type="InterPro" id="IPR044911">
    <property type="entry name" value="V-type_ATPase_csu/dsu_dom_3"/>
</dbReference>
<evidence type="ECO:0000256" key="1">
    <source>
        <dbReference type="ARBA" id="ARBA00022448"/>
    </source>
</evidence>
<comment type="caution">
    <text evidence="3">The sequence shown here is derived from an EMBL/GenBank/DDBJ whole genome shotgun (WGS) entry which is preliminary data.</text>
</comment>
<dbReference type="Gene3D" id="1.10.132.50">
    <property type="entry name" value="ATP synthase (C/AC39) subunit, domain 3"/>
    <property type="match status" value="3"/>
</dbReference>
<evidence type="ECO:0000313" key="3">
    <source>
        <dbReference type="EMBL" id="MBB2183173.1"/>
    </source>
</evidence>
<keyword evidence="1" id="KW-0813">Transport</keyword>
<proteinExistence type="predicted"/>
<gene>
    <name evidence="3" type="ORF">H0486_09810</name>
</gene>
<name>A0A839JZR5_9FIRM</name>
<dbReference type="InterPro" id="IPR050873">
    <property type="entry name" value="V-ATPase_V0D/AC39_subunit"/>
</dbReference>
<evidence type="ECO:0000256" key="2">
    <source>
        <dbReference type="ARBA" id="ARBA00023065"/>
    </source>
</evidence>
<dbReference type="InterPro" id="IPR002843">
    <property type="entry name" value="ATPase_V0-cplx_csu/dsu"/>
</dbReference>
<sequence length="345" mass="41128">MMDSTLSYSGINTKVKAMHPKLISSQDFQKMSNLESVPDLISYLKKHPGYQDILQKYDEHEIHRSEAERIFINGLYWDYTKIYRFANDNQRKDLDLVFFRYEVNILKACIRLIHNNETAYDLSIFHPFFSKHSEINVTRLSSSHNREEYVQNLKGTQYYSMLMKLSNKTGLSSFDYEMALDVYYFSKSWKLKDKLLKGDSLKAFTERMGTEIDMLNIMWIYRSKRNYDINPADIFTYLIPVNYRLTMAQLSRLVGSLSLEEFFNLLNTTKYKSFIPHLRAGTMEQEYTRVLDRIYQQNVSRYPASMSVVTYYLFRKDTEIKRLITVLECIRYGLDDKKKQDYILY</sequence>
<dbReference type="RefSeq" id="WP_228352852.1">
    <property type="nucleotide sequence ID" value="NZ_JACEGA010000001.1"/>
</dbReference>
<dbReference type="SUPFAM" id="SSF103486">
    <property type="entry name" value="V-type ATP synthase subunit C"/>
    <property type="match status" value="1"/>
</dbReference>
<dbReference type="Proteomes" id="UP000574276">
    <property type="component" value="Unassembled WGS sequence"/>
</dbReference>
<evidence type="ECO:0000313" key="4">
    <source>
        <dbReference type="Proteomes" id="UP000574276"/>
    </source>
</evidence>
<accession>A0A839JZR5</accession>
<dbReference type="PANTHER" id="PTHR38682">
    <property type="entry name" value="V-TYPE ATP SYNTHASE SUBUNIT C"/>
    <property type="match status" value="1"/>
</dbReference>
<protein>
    <submittedName>
        <fullName evidence="3">V-type ATPase subunit</fullName>
    </submittedName>
</protein>